<protein>
    <submittedName>
        <fullName evidence="2">Uncharacterized protein</fullName>
    </submittedName>
</protein>
<feature type="compositionally biased region" description="Basic and acidic residues" evidence="1">
    <location>
        <begin position="9"/>
        <end position="20"/>
    </location>
</feature>
<sequence>MQQLQRPNGPDHHNSERKIDGSCSRKRGYPQEMDRWFAVQEESHRAGHSVTASASGTNMSWASFESGRSLKTARTGDRDYLFSGSETQDTEGDEQETRGEAGRSNGRRGRAAAIHNESERVLKKFDIFIRNCSSFFRKAFGF</sequence>
<evidence type="ECO:0000313" key="2">
    <source>
        <dbReference type="EMBL" id="VVB17592.1"/>
    </source>
</evidence>
<comment type="caution">
    <text evidence="2">The sequence shown here is derived from an EMBL/GenBank/DDBJ whole genome shotgun (WGS) entry which is preliminary data.</text>
</comment>
<feature type="region of interest" description="Disordered" evidence="1">
    <location>
        <begin position="1"/>
        <end position="58"/>
    </location>
</feature>
<proteinExistence type="predicted"/>
<dbReference type="AlphaFoldDB" id="A0A565CVK8"/>
<name>A0A565CVK8_9BRAS</name>
<dbReference type="Proteomes" id="UP000489600">
    <property type="component" value="Unassembled WGS sequence"/>
</dbReference>
<dbReference type="OrthoDB" id="71302at2759"/>
<dbReference type="EMBL" id="CABITT030000008">
    <property type="protein sequence ID" value="VVB17592.1"/>
    <property type="molecule type" value="Genomic_DNA"/>
</dbReference>
<reference evidence="2" key="1">
    <citation type="submission" date="2019-07" db="EMBL/GenBank/DDBJ databases">
        <authorList>
            <person name="Dittberner H."/>
        </authorList>
    </citation>
    <scope>NUCLEOTIDE SEQUENCE [LARGE SCALE GENOMIC DNA]</scope>
</reference>
<accession>A0A565CVK8</accession>
<gene>
    <name evidence="2" type="ORF">ANE_LOCUS28036</name>
</gene>
<evidence type="ECO:0000313" key="3">
    <source>
        <dbReference type="Proteomes" id="UP000489600"/>
    </source>
</evidence>
<feature type="region of interest" description="Disordered" evidence="1">
    <location>
        <begin position="75"/>
        <end position="112"/>
    </location>
</feature>
<organism evidence="2 3">
    <name type="scientific">Arabis nemorensis</name>
    <dbReference type="NCBI Taxonomy" id="586526"/>
    <lineage>
        <taxon>Eukaryota</taxon>
        <taxon>Viridiplantae</taxon>
        <taxon>Streptophyta</taxon>
        <taxon>Embryophyta</taxon>
        <taxon>Tracheophyta</taxon>
        <taxon>Spermatophyta</taxon>
        <taxon>Magnoliopsida</taxon>
        <taxon>eudicotyledons</taxon>
        <taxon>Gunneridae</taxon>
        <taxon>Pentapetalae</taxon>
        <taxon>rosids</taxon>
        <taxon>malvids</taxon>
        <taxon>Brassicales</taxon>
        <taxon>Brassicaceae</taxon>
        <taxon>Arabideae</taxon>
        <taxon>Arabis</taxon>
    </lineage>
</organism>
<keyword evidence="3" id="KW-1185">Reference proteome</keyword>
<evidence type="ECO:0000256" key="1">
    <source>
        <dbReference type="SAM" id="MobiDB-lite"/>
    </source>
</evidence>